<sequence>MKPIRYFLILLPVLLDSFAHAAIVTQKGSTTSFSYVESQTSLNPHALTPLISCTGAFKNIIVNGNSSDWNNIPILIDDPVGDYPSGPDIDWVKAANNQARVFFAEKFANPFPLDPYIYLLLDTDQNSTTGCQASGIGIEYGITINLKDPLSSYIGDARDCGWSDDFPNHGILKVVPSLNRELLEVSVPLTTLQILAPSLSSFDLATASNDPTPIGCYFLEEPEPPPCLKAPCLPTD</sequence>
<dbReference type="AlphaFoldDB" id="A0A090AES9"/>
<dbReference type="OrthoDB" id="9761426at2"/>
<evidence type="ECO:0008006" key="4">
    <source>
        <dbReference type="Google" id="ProtNLM"/>
    </source>
</evidence>
<protein>
    <recommendedName>
        <fullName evidence="4">Secreted protein</fullName>
    </recommendedName>
</protein>
<feature type="signal peptide" evidence="1">
    <location>
        <begin position="1"/>
        <end position="21"/>
    </location>
</feature>
<dbReference type="Proteomes" id="UP000031623">
    <property type="component" value="Chromosome"/>
</dbReference>
<evidence type="ECO:0000256" key="1">
    <source>
        <dbReference type="SAM" id="SignalP"/>
    </source>
</evidence>
<organism evidence="2 3">
    <name type="scientific">Thioploca ingrica</name>
    <dbReference type="NCBI Taxonomy" id="40754"/>
    <lineage>
        <taxon>Bacteria</taxon>
        <taxon>Pseudomonadati</taxon>
        <taxon>Pseudomonadota</taxon>
        <taxon>Gammaproteobacteria</taxon>
        <taxon>Thiotrichales</taxon>
        <taxon>Thiotrichaceae</taxon>
        <taxon>Thioploca</taxon>
    </lineage>
</organism>
<dbReference type="HOGENOM" id="CLU_1174998_0_0_6"/>
<evidence type="ECO:0000313" key="3">
    <source>
        <dbReference type="Proteomes" id="UP000031623"/>
    </source>
</evidence>
<name>A0A090AES9_9GAMM</name>
<dbReference type="KEGG" id="tig:THII_2231"/>
<proteinExistence type="predicted"/>
<reference evidence="2 3" key="1">
    <citation type="journal article" date="2014" name="ISME J.">
        <title>Ecophysiology of Thioploca ingrica as revealed by the complete genome sequence supplemented with proteomic evidence.</title>
        <authorList>
            <person name="Kojima H."/>
            <person name="Ogura Y."/>
            <person name="Yamamoto N."/>
            <person name="Togashi T."/>
            <person name="Mori H."/>
            <person name="Watanabe T."/>
            <person name="Nemoto F."/>
            <person name="Kurokawa K."/>
            <person name="Hayashi T."/>
            <person name="Fukui M."/>
        </authorList>
    </citation>
    <scope>NUCLEOTIDE SEQUENCE [LARGE SCALE GENOMIC DNA]</scope>
</reference>
<dbReference type="EMBL" id="AP014633">
    <property type="protein sequence ID" value="BAP56528.1"/>
    <property type="molecule type" value="Genomic_DNA"/>
</dbReference>
<feature type="chain" id="PRO_5001852683" description="Secreted protein" evidence="1">
    <location>
        <begin position="22"/>
        <end position="236"/>
    </location>
</feature>
<keyword evidence="3" id="KW-1185">Reference proteome</keyword>
<accession>A0A090AES9</accession>
<keyword evidence="1" id="KW-0732">Signal</keyword>
<gene>
    <name evidence="2" type="ORF">THII_2231</name>
</gene>
<evidence type="ECO:0000313" key="2">
    <source>
        <dbReference type="EMBL" id="BAP56528.1"/>
    </source>
</evidence>